<dbReference type="Proteomes" id="UP000218113">
    <property type="component" value="Unassembled WGS sequence"/>
</dbReference>
<protein>
    <submittedName>
        <fullName evidence="3">DUF547 domain-containing protein</fullName>
    </submittedName>
</protein>
<feature type="signal peptide" evidence="1">
    <location>
        <begin position="1"/>
        <end position="24"/>
    </location>
</feature>
<evidence type="ECO:0000313" key="4">
    <source>
        <dbReference type="Proteomes" id="UP000218113"/>
    </source>
</evidence>
<dbReference type="InterPro" id="IPR006869">
    <property type="entry name" value="DUF547"/>
</dbReference>
<evidence type="ECO:0000259" key="2">
    <source>
        <dbReference type="Pfam" id="PF04784"/>
    </source>
</evidence>
<comment type="caution">
    <text evidence="3">The sequence shown here is derived from an EMBL/GenBank/DDBJ whole genome shotgun (WGS) entry which is preliminary data.</text>
</comment>
<evidence type="ECO:0000256" key="1">
    <source>
        <dbReference type="SAM" id="SignalP"/>
    </source>
</evidence>
<dbReference type="PANTHER" id="PTHR46361">
    <property type="entry name" value="ELECTRON CARRIER/ PROTEIN DISULFIDE OXIDOREDUCTASE"/>
    <property type="match status" value="1"/>
</dbReference>
<dbReference type="EMBL" id="NVSR01000061">
    <property type="protein sequence ID" value="PCI27399.1"/>
    <property type="molecule type" value="Genomic_DNA"/>
</dbReference>
<sequence>MKPGYRFKLCIYLCLFFFTNYAFALDQSYQKFDRLLQKYVQVAGGQSKVDYDGFQRDRKELQEFIQEIEAVTRPEYDRWTQEEQLAFLINAYNALTIELILTKYPDVDSIKDLGGFFSSPWQQDFFQLFGETQDLDYIEHGLLRKKFQEPRIHFAIVCASISCPGLRKEAYKASSLEQQLSQAMKDFLQDRERNRYLPASRTLELSSIFKWFREDFEKNNGSLEAFVAPYITSKPEERRDILNNLDDIEFLDYDWGLNGRK</sequence>
<gene>
    <name evidence="3" type="ORF">COB67_08580</name>
</gene>
<evidence type="ECO:0000313" key="3">
    <source>
        <dbReference type="EMBL" id="PCI27399.1"/>
    </source>
</evidence>
<feature type="chain" id="PRO_5013308939" evidence="1">
    <location>
        <begin position="25"/>
        <end position="261"/>
    </location>
</feature>
<dbReference type="AlphaFoldDB" id="A0A2A4T292"/>
<dbReference type="PANTHER" id="PTHR46361:SF3">
    <property type="entry name" value="ELECTRON CARRIER_ PROTEIN DISULFIDE OXIDOREDUCTASE"/>
    <property type="match status" value="1"/>
</dbReference>
<feature type="domain" description="DUF547" evidence="2">
    <location>
        <begin position="77"/>
        <end position="188"/>
    </location>
</feature>
<organism evidence="3 4">
    <name type="scientific">SAR324 cluster bacterium</name>
    <dbReference type="NCBI Taxonomy" id="2024889"/>
    <lineage>
        <taxon>Bacteria</taxon>
        <taxon>Deltaproteobacteria</taxon>
        <taxon>SAR324 cluster</taxon>
    </lineage>
</organism>
<reference evidence="4" key="1">
    <citation type="submission" date="2017-08" db="EMBL/GenBank/DDBJ databases">
        <title>A dynamic microbial community with high functional redundancy inhabits the cold, oxic subseafloor aquifer.</title>
        <authorList>
            <person name="Tully B.J."/>
            <person name="Wheat C.G."/>
            <person name="Glazer B.T."/>
            <person name="Huber J.A."/>
        </authorList>
    </citation>
    <scope>NUCLEOTIDE SEQUENCE [LARGE SCALE GENOMIC DNA]</scope>
</reference>
<name>A0A2A4T292_9DELT</name>
<keyword evidence="1" id="KW-0732">Signal</keyword>
<dbReference type="Pfam" id="PF04784">
    <property type="entry name" value="DUF547"/>
    <property type="match status" value="1"/>
</dbReference>
<proteinExistence type="predicted"/>
<accession>A0A2A4T292</accession>